<dbReference type="SUPFAM" id="SSF53335">
    <property type="entry name" value="S-adenosyl-L-methionine-dependent methyltransferases"/>
    <property type="match status" value="1"/>
</dbReference>
<dbReference type="RefSeq" id="WP_104232339.1">
    <property type="nucleotide sequence ID" value="NZ_PSNW01000018.1"/>
</dbReference>
<dbReference type="NCBIfam" id="TIGR01983">
    <property type="entry name" value="UbiG"/>
    <property type="match status" value="1"/>
</dbReference>
<keyword evidence="8" id="KW-1185">Reference proteome</keyword>
<dbReference type="PANTHER" id="PTHR43464:SF19">
    <property type="entry name" value="UBIQUINONE BIOSYNTHESIS O-METHYLTRANSFERASE, MITOCHONDRIAL"/>
    <property type="match status" value="1"/>
</dbReference>
<dbReference type="EC" id="2.1.1.222" evidence="5"/>
<dbReference type="GO" id="GO:0010420">
    <property type="term" value="F:polyprenyldihydroxybenzoate methyltransferase activity"/>
    <property type="evidence" value="ECO:0007669"/>
    <property type="project" value="InterPro"/>
</dbReference>
<sequence>MNTNVDRREIANFDRLASRWWDPRGEMGALHHINPPRLRYIEACAGGLKGKRAVDVGCGGGLLTEGLAQRGAEVLGIDMAEEALEVARLHGLESGVKAEYRRVPAEELARELPESFDLVCCMEMLEHVPSPESVIAACARLCKPGGTLVFSTINRNPKSFALAIVGAEYLLNLVPRGTHDYAKFIRPSELDAWARAAGLETREIKGMRYNPLLKTATMGNDIDVNYFMYCVKPA</sequence>
<reference evidence="7 8" key="1">
    <citation type="submission" date="2018-02" db="EMBL/GenBank/DDBJ databases">
        <title>Genome sequencing of Solimonas sp. HR-BB.</title>
        <authorList>
            <person name="Lee Y."/>
            <person name="Jeon C.O."/>
        </authorList>
    </citation>
    <scope>NUCLEOTIDE SEQUENCE [LARGE SCALE GENOMIC DNA]</scope>
    <source>
        <strain evidence="7 8">HR-BB</strain>
    </source>
</reference>
<dbReference type="EC" id="2.1.1.64" evidence="5"/>
<comment type="pathway">
    <text evidence="5">Cofactor biosynthesis; ubiquinone biosynthesis.</text>
</comment>
<dbReference type="GO" id="GO:0102208">
    <property type="term" value="F:2-polyprenyl-6-hydroxyphenol methylase activity"/>
    <property type="evidence" value="ECO:0007669"/>
    <property type="project" value="UniProtKB-EC"/>
</dbReference>
<name>A0A2S5TA73_9GAMM</name>
<gene>
    <name evidence="5" type="primary">ubiG</name>
    <name evidence="7" type="ORF">C3942_21035</name>
</gene>
<keyword evidence="2 5" id="KW-0808">Transferase</keyword>
<evidence type="ECO:0000256" key="1">
    <source>
        <dbReference type="ARBA" id="ARBA00022603"/>
    </source>
</evidence>
<comment type="catalytic activity">
    <reaction evidence="5">
        <text>a 3-(all-trans-polyprenyl)benzene-1,2-diol + S-adenosyl-L-methionine = a 2-methoxy-6-(all-trans-polyprenyl)phenol + S-adenosyl-L-homocysteine + H(+)</text>
        <dbReference type="Rhea" id="RHEA:31411"/>
        <dbReference type="Rhea" id="RHEA-COMP:9550"/>
        <dbReference type="Rhea" id="RHEA-COMP:9551"/>
        <dbReference type="ChEBI" id="CHEBI:15378"/>
        <dbReference type="ChEBI" id="CHEBI:57856"/>
        <dbReference type="ChEBI" id="CHEBI:59789"/>
        <dbReference type="ChEBI" id="CHEBI:62729"/>
        <dbReference type="ChEBI" id="CHEBI:62731"/>
        <dbReference type="EC" id="2.1.1.222"/>
    </reaction>
</comment>
<dbReference type="AlphaFoldDB" id="A0A2S5TA73"/>
<evidence type="ECO:0000313" key="8">
    <source>
        <dbReference type="Proteomes" id="UP000238220"/>
    </source>
</evidence>
<keyword evidence="3 5" id="KW-0831">Ubiquinone biosynthesis</keyword>
<dbReference type="GO" id="GO:0032259">
    <property type="term" value="P:methylation"/>
    <property type="evidence" value="ECO:0007669"/>
    <property type="project" value="UniProtKB-KW"/>
</dbReference>
<comment type="caution">
    <text evidence="7">The sequence shown here is derived from an EMBL/GenBank/DDBJ whole genome shotgun (WGS) entry which is preliminary data.</text>
</comment>
<keyword evidence="4 5" id="KW-0949">S-adenosyl-L-methionine</keyword>
<comment type="function">
    <text evidence="5">O-methyltransferase that catalyzes the 2 O-methylation steps in the ubiquinone biosynthetic pathway.</text>
</comment>
<dbReference type="Gene3D" id="3.40.50.150">
    <property type="entry name" value="Vaccinia Virus protein VP39"/>
    <property type="match status" value="1"/>
</dbReference>
<comment type="similarity">
    <text evidence="5">Belongs to the methyltransferase superfamily. UbiG/COQ3 family.</text>
</comment>
<dbReference type="PANTHER" id="PTHR43464">
    <property type="entry name" value="METHYLTRANSFERASE"/>
    <property type="match status" value="1"/>
</dbReference>
<accession>A0A2S5TA73</accession>
<evidence type="ECO:0000256" key="5">
    <source>
        <dbReference type="HAMAP-Rule" id="MF_00472"/>
    </source>
</evidence>
<feature type="domain" description="Methyltransferase type 11" evidence="6">
    <location>
        <begin position="54"/>
        <end position="150"/>
    </location>
</feature>
<evidence type="ECO:0000256" key="3">
    <source>
        <dbReference type="ARBA" id="ARBA00022688"/>
    </source>
</evidence>
<keyword evidence="1 5" id="KW-0489">Methyltransferase</keyword>
<dbReference type="InterPro" id="IPR013216">
    <property type="entry name" value="Methyltransf_11"/>
</dbReference>
<dbReference type="EMBL" id="PSNW01000018">
    <property type="protein sequence ID" value="PPE71900.1"/>
    <property type="molecule type" value="Genomic_DNA"/>
</dbReference>
<dbReference type="Proteomes" id="UP000238220">
    <property type="component" value="Unassembled WGS sequence"/>
</dbReference>
<dbReference type="OrthoDB" id="9801538at2"/>
<dbReference type="CDD" id="cd02440">
    <property type="entry name" value="AdoMet_MTases"/>
    <property type="match status" value="1"/>
</dbReference>
<dbReference type="GO" id="GO:0061542">
    <property type="term" value="F:3-demethylubiquinol 3-O-methyltransferase activity"/>
    <property type="evidence" value="ECO:0007669"/>
    <property type="project" value="UniProtKB-UniRule"/>
</dbReference>
<dbReference type="InterPro" id="IPR029063">
    <property type="entry name" value="SAM-dependent_MTases_sf"/>
</dbReference>
<dbReference type="FunFam" id="3.40.50.150:FF:000028">
    <property type="entry name" value="Ubiquinone biosynthesis O-methyltransferase"/>
    <property type="match status" value="1"/>
</dbReference>
<dbReference type="UniPathway" id="UPA00232"/>
<feature type="binding site" evidence="5">
    <location>
        <position position="78"/>
    </location>
    <ligand>
        <name>S-adenosyl-L-methionine</name>
        <dbReference type="ChEBI" id="CHEBI:59789"/>
    </ligand>
</feature>
<proteinExistence type="inferred from homology"/>
<dbReference type="InterPro" id="IPR010233">
    <property type="entry name" value="UbiG_MeTrfase"/>
</dbReference>
<comment type="catalytic activity">
    <reaction evidence="5">
        <text>a 3-demethylubiquinol + S-adenosyl-L-methionine = a ubiquinol + S-adenosyl-L-homocysteine + H(+)</text>
        <dbReference type="Rhea" id="RHEA:44380"/>
        <dbReference type="Rhea" id="RHEA-COMP:9566"/>
        <dbReference type="Rhea" id="RHEA-COMP:10914"/>
        <dbReference type="ChEBI" id="CHEBI:15378"/>
        <dbReference type="ChEBI" id="CHEBI:17976"/>
        <dbReference type="ChEBI" id="CHEBI:57856"/>
        <dbReference type="ChEBI" id="CHEBI:59789"/>
        <dbReference type="ChEBI" id="CHEBI:84422"/>
        <dbReference type="EC" id="2.1.1.64"/>
    </reaction>
</comment>
<evidence type="ECO:0000256" key="4">
    <source>
        <dbReference type="ARBA" id="ARBA00022691"/>
    </source>
</evidence>
<feature type="binding site" evidence="5">
    <location>
        <position position="57"/>
    </location>
    <ligand>
        <name>S-adenosyl-L-methionine</name>
        <dbReference type="ChEBI" id="CHEBI:59789"/>
    </ligand>
</feature>
<evidence type="ECO:0000256" key="2">
    <source>
        <dbReference type="ARBA" id="ARBA00022679"/>
    </source>
</evidence>
<feature type="binding site" evidence="5">
    <location>
        <position position="37"/>
    </location>
    <ligand>
        <name>S-adenosyl-L-methionine</name>
        <dbReference type="ChEBI" id="CHEBI:59789"/>
    </ligand>
</feature>
<dbReference type="Pfam" id="PF08241">
    <property type="entry name" value="Methyltransf_11"/>
    <property type="match status" value="1"/>
</dbReference>
<feature type="binding site" evidence="5">
    <location>
        <position position="122"/>
    </location>
    <ligand>
        <name>S-adenosyl-L-methionine</name>
        <dbReference type="ChEBI" id="CHEBI:59789"/>
    </ligand>
</feature>
<evidence type="ECO:0000313" key="7">
    <source>
        <dbReference type="EMBL" id="PPE71900.1"/>
    </source>
</evidence>
<protein>
    <recommendedName>
        <fullName evidence="5">Ubiquinone biosynthesis O-methyltransferase</fullName>
    </recommendedName>
    <alternativeName>
        <fullName evidence="5">2-polyprenyl-6-hydroxyphenol methylase</fullName>
        <ecNumber evidence="5">2.1.1.222</ecNumber>
    </alternativeName>
    <alternativeName>
        <fullName evidence="5">3-demethylubiquinone 3-O-methyltransferase</fullName>
        <ecNumber evidence="5">2.1.1.64</ecNumber>
    </alternativeName>
</protein>
<dbReference type="HAMAP" id="MF_00472">
    <property type="entry name" value="UbiG"/>
    <property type="match status" value="1"/>
</dbReference>
<organism evidence="7 8">
    <name type="scientific">Solimonas fluminis</name>
    <dbReference type="NCBI Taxonomy" id="2086571"/>
    <lineage>
        <taxon>Bacteria</taxon>
        <taxon>Pseudomonadati</taxon>
        <taxon>Pseudomonadota</taxon>
        <taxon>Gammaproteobacteria</taxon>
        <taxon>Nevskiales</taxon>
        <taxon>Nevskiaceae</taxon>
        <taxon>Solimonas</taxon>
    </lineage>
</organism>
<evidence type="ECO:0000259" key="6">
    <source>
        <dbReference type="Pfam" id="PF08241"/>
    </source>
</evidence>